<evidence type="ECO:0000256" key="1">
    <source>
        <dbReference type="ARBA" id="ARBA00001947"/>
    </source>
</evidence>
<evidence type="ECO:0000256" key="8">
    <source>
        <dbReference type="ARBA" id="ARBA00023315"/>
    </source>
</evidence>
<dbReference type="RefSeq" id="WP_066675315.1">
    <property type="nucleotide sequence ID" value="NZ_CABMIZ010000008.1"/>
</dbReference>
<evidence type="ECO:0000313" key="13">
    <source>
        <dbReference type="Proteomes" id="UP000280586"/>
    </source>
</evidence>
<dbReference type="NCBIfam" id="NF011652">
    <property type="entry name" value="PRK15070.1"/>
    <property type="match status" value="1"/>
</dbReference>
<evidence type="ECO:0000313" key="14">
    <source>
        <dbReference type="Proteomes" id="UP001055437"/>
    </source>
</evidence>
<dbReference type="EC" id="2.3.1.222" evidence="3 10"/>
<dbReference type="GO" id="GO:0016747">
    <property type="term" value="F:acyltransferase activity, transferring groups other than amino-acyl groups"/>
    <property type="evidence" value="ECO:0007669"/>
    <property type="project" value="InterPro"/>
</dbReference>
<dbReference type="GO" id="GO:0046872">
    <property type="term" value="F:metal ion binding"/>
    <property type="evidence" value="ECO:0007669"/>
    <property type="project" value="UniProtKB-KW"/>
</dbReference>
<dbReference type="EMBL" id="CP023671">
    <property type="protein sequence ID" value="AYE35172.1"/>
    <property type="molecule type" value="Genomic_DNA"/>
</dbReference>
<comment type="cofactor">
    <cofactor evidence="1">
        <name>Zn(2+)</name>
        <dbReference type="ChEBI" id="CHEBI:29105"/>
    </cofactor>
</comment>
<comment type="similarity">
    <text evidence="2 10">Belongs to the PduL family.</text>
</comment>
<dbReference type="InterPro" id="IPR008300">
    <property type="entry name" value="PTAC"/>
</dbReference>
<organism evidence="11 13">
    <name type="scientific">Clostridium septicum</name>
    <dbReference type="NCBI Taxonomy" id="1504"/>
    <lineage>
        <taxon>Bacteria</taxon>
        <taxon>Bacillati</taxon>
        <taxon>Bacillota</taxon>
        <taxon>Clostridia</taxon>
        <taxon>Eubacteriales</taxon>
        <taxon>Clostridiaceae</taxon>
        <taxon>Clostridium</taxon>
    </lineage>
</organism>
<evidence type="ECO:0000256" key="6">
    <source>
        <dbReference type="ARBA" id="ARBA00022723"/>
    </source>
</evidence>
<evidence type="ECO:0000256" key="9">
    <source>
        <dbReference type="ARBA" id="ARBA00047589"/>
    </source>
</evidence>
<dbReference type="PIRSF" id="PIRSF010130">
    <property type="entry name" value="PduL"/>
    <property type="match status" value="1"/>
</dbReference>
<dbReference type="PANTHER" id="PTHR39453">
    <property type="entry name" value="PHOSPHATE PROPANOYLTRANSFERASE"/>
    <property type="match status" value="1"/>
</dbReference>
<evidence type="ECO:0000313" key="12">
    <source>
        <dbReference type="EMBL" id="USS01769.1"/>
    </source>
</evidence>
<keyword evidence="5 10" id="KW-0808">Transferase</keyword>
<dbReference type="Proteomes" id="UP000280586">
    <property type="component" value="Chromosome"/>
</dbReference>
<reference evidence="11 13" key="1">
    <citation type="submission" date="2017-09" db="EMBL/GenBank/DDBJ databases">
        <authorList>
            <person name="Thomas P."/>
            <person name="Seyboldt C."/>
        </authorList>
    </citation>
    <scope>NUCLEOTIDE SEQUENCE [LARGE SCALE GENOMIC DNA]</scope>
    <source>
        <strain evidence="11 13">DSM 7534</strain>
    </source>
</reference>
<dbReference type="PANTHER" id="PTHR39453:SF1">
    <property type="entry name" value="PHOSPHATE PROPANOYLTRANSFERASE"/>
    <property type="match status" value="1"/>
</dbReference>
<keyword evidence="8 10" id="KW-0012">Acyltransferase</keyword>
<gene>
    <name evidence="11" type="ORF">CP523_12485</name>
    <name evidence="12" type="ORF">NH397_04865</name>
</gene>
<dbReference type="Pfam" id="PF06130">
    <property type="entry name" value="PTAC"/>
    <property type="match status" value="1"/>
</dbReference>
<comment type="catalytic activity">
    <reaction evidence="9 10">
        <text>propanoyl-CoA + phosphate = propanoyl phosphate + CoA</text>
        <dbReference type="Rhea" id="RHEA:28046"/>
        <dbReference type="ChEBI" id="CHEBI:43474"/>
        <dbReference type="ChEBI" id="CHEBI:57287"/>
        <dbReference type="ChEBI" id="CHEBI:57392"/>
        <dbReference type="ChEBI" id="CHEBI:58933"/>
        <dbReference type="EC" id="2.3.1.222"/>
    </reaction>
</comment>
<dbReference type="Proteomes" id="UP001055437">
    <property type="component" value="Chromosome"/>
</dbReference>
<accession>A0A9N7PL90</accession>
<comment type="pathway">
    <text evidence="10">Polyol metabolism; 1,2-propanediol degradation.</text>
</comment>
<proteinExistence type="inferred from homology"/>
<protein>
    <recommendedName>
        <fullName evidence="4 10">Phosphate propanoyltransferase</fullName>
        <ecNumber evidence="3 10">2.3.1.222</ecNumber>
    </recommendedName>
</protein>
<evidence type="ECO:0000256" key="4">
    <source>
        <dbReference type="ARBA" id="ARBA00020837"/>
    </source>
</evidence>
<comment type="function">
    <text evidence="10">Involved in 1,2-propanediol (1,2-PD) degradation by catalyzing the conversion of propanoyl-CoA to propanoyl-phosphate.</text>
</comment>
<dbReference type="KEGG" id="csep:CP523_12485"/>
<dbReference type="OrthoDB" id="9784365at2"/>
<dbReference type="GeneID" id="303561505"/>
<evidence type="ECO:0000256" key="3">
    <source>
        <dbReference type="ARBA" id="ARBA00012206"/>
    </source>
</evidence>
<sequence length="216" mass="23405">MDNCEALLKLLLEAVKDKGINTEVIENSNEIPVGISNRHVHLSQRDLDKLFGEGYKLTKIKELSQPGQYACKETVTICGPKGAIEKVRILGPVRSKSQIEVLMGDCIKLGAAPHVRLSGELNKTSGITVIGPNGSVQLEEGLIVAQRHIHMTPEDAKKLGVCDGEIVSIKFDNLRGGTYSNVAIRANDTSKLECHLDIEEANAVGINSKSKITIVK</sequence>
<evidence type="ECO:0000256" key="7">
    <source>
        <dbReference type="ARBA" id="ARBA00022833"/>
    </source>
</evidence>
<dbReference type="AlphaFoldDB" id="A0A9N7PL90"/>
<name>A0A9N7PL90_CLOSE</name>
<dbReference type="EMBL" id="CP099799">
    <property type="protein sequence ID" value="USS01769.1"/>
    <property type="molecule type" value="Genomic_DNA"/>
</dbReference>
<reference evidence="12" key="2">
    <citation type="submission" date="2022-06" db="EMBL/GenBank/DDBJ databases">
        <authorList>
            <person name="Holder M.E."/>
            <person name="Ajami N.J."/>
            <person name="Petrosino J.F."/>
        </authorList>
    </citation>
    <scope>NUCLEOTIDE SEQUENCE</scope>
    <source>
        <strain evidence="12">RMA 8861</strain>
    </source>
</reference>
<evidence type="ECO:0000256" key="2">
    <source>
        <dbReference type="ARBA" id="ARBA00007342"/>
    </source>
</evidence>
<evidence type="ECO:0000313" key="11">
    <source>
        <dbReference type="EMBL" id="AYE35172.1"/>
    </source>
</evidence>
<evidence type="ECO:0000256" key="10">
    <source>
        <dbReference type="PIRNR" id="PIRNR010130"/>
    </source>
</evidence>
<keyword evidence="6" id="KW-0479">Metal-binding</keyword>
<keyword evidence="7" id="KW-0862">Zinc</keyword>
<keyword evidence="14" id="KW-1185">Reference proteome</keyword>
<evidence type="ECO:0000256" key="5">
    <source>
        <dbReference type="ARBA" id="ARBA00022679"/>
    </source>
</evidence>